<keyword evidence="11 12" id="KW-0998">Cell outer membrane</keyword>
<dbReference type="InterPro" id="IPR010917">
    <property type="entry name" value="TonB_rcpt_CS"/>
</dbReference>
<dbReference type="InterPro" id="IPR039426">
    <property type="entry name" value="TonB-dep_rcpt-like"/>
</dbReference>
<keyword evidence="18" id="KW-0675">Receptor</keyword>
<evidence type="ECO:0000256" key="12">
    <source>
        <dbReference type="PROSITE-ProRule" id="PRU01360"/>
    </source>
</evidence>
<feature type="chain" id="PRO_5030987686" evidence="16">
    <location>
        <begin position="35"/>
        <end position="1035"/>
    </location>
</feature>
<dbReference type="Gene3D" id="3.55.50.30">
    <property type="match status" value="1"/>
</dbReference>
<evidence type="ECO:0000256" key="6">
    <source>
        <dbReference type="ARBA" id="ARBA00022692"/>
    </source>
</evidence>
<dbReference type="InterPro" id="IPR012910">
    <property type="entry name" value="Plug_dom"/>
</dbReference>
<evidence type="ECO:0000256" key="1">
    <source>
        <dbReference type="ARBA" id="ARBA00004571"/>
    </source>
</evidence>
<evidence type="ECO:0000256" key="9">
    <source>
        <dbReference type="ARBA" id="ARBA00023077"/>
    </source>
</evidence>
<dbReference type="GO" id="GO:0009279">
    <property type="term" value="C:cell outer membrane"/>
    <property type="evidence" value="ECO:0007669"/>
    <property type="project" value="UniProtKB-SubCell"/>
</dbReference>
<dbReference type="PROSITE" id="PS52016">
    <property type="entry name" value="TONB_DEPENDENT_REC_3"/>
    <property type="match status" value="1"/>
</dbReference>
<dbReference type="PANTHER" id="PTHR30069:SF41">
    <property type="entry name" value="HEME_HEMOPEXIN UTILIZATION PROTEIN C"/>
    <property type="match status" value="1"/>
</dbReference>
<feature type="region of interest" description="Disordered" evidence="15">
    <location>
        <begin position="315"/>
        <end position="336"/>
    </location>
</feature>
<dbReference type="Pfam" id="PF07660">
    <property type="entry name" value="STN"/>
    <property type="match status" value="1"/>
</dbReference>
<keyword evidence="9 14" id="KW-0798">TonB box</keyword>
<evidence type="ECO:0000259" key="17">
    <source>
        <dbReference type="SMART" id="SM00965"/>
    </source>
</evidence>
<evidence type="ECO:0000256" key="14">
    <source>
        <dbReference type="RuleBase" id="RU003357"/>
    </source>
</evidence>
<keyword evidence="5" id="KW-0410">Iron transport</keyword>
<dbReference type="EMBL" id="JAARLZ010000007">
    <property type="protein sequence ID" value="NII07419.1"/>
    <property type="molecule type" value="Genomic_DNA"/>
</dbReference>
<feature type="signal peptide" evidence="16">
    <location>
        <begin position="1"/>
        <end position="34"/>
    </location>
</feature>
<evidence type="ECO:0000256" key="7">
    <source>
        <dbReference type="ARBA" id="ARBA00022729"/>
    </source>
</evidence>
<reference evidence="18 19" key="1">
    <citation type="submission" date="2020-03" db="EMBL/GenBank/DDBJ databases">
        <authorList>
            <person name="Lai Q."/>
        </authorList>
    </citation>
    <scope>NUCLEOTIDE SEQUENCE [LARGE SCALE GENOMIC DNA]</scope>
    <source>
        <strain evidence="18 19">CCUG 25036</strain>
    </source>
</reference>
<evidence type="ECO:0000256" key="2">
    <source>
        <dbReference type="ARBA" id="ARBA00009810"/>
    </source>
</evidence>
<dbReference type="GO" id="GO:0015344">
    <property type="term" value="F:siderophore uptake transmembrane transporter activity"/>
    <property type="evidence" value="ECO:0007669"/>
    <property type="project" value="TreeGrafter"/>
</dbReference>
<name>A0A7X5UBR8_9GAMM</name>
<dbReference type="Pfam" id="PF07715">
    <property type="entry name" value="Plug"/>
    <property type="match status" value="1"/>
</dbReference>
<keyword evidence="19" id="KW-1185">Reference proteome</keyword>
<keyword evidence="8" id="KW-0408">Iron</keyword>
<dbReference type="RefSeq" id="WP_166949284.1">
    <property type="nucleotide sequence ID" value="NZ_JAARLZ010000007.1"/>
</dbReference>
<accession>A0A7X5UBR8</accession>
<dbReference type="InterPro" id="IPR037066">
    <property type="entry name" value="Plug_dom_sf"/>
</dbReference>
<feature type="region of interest" description="Disordered" evidence="15">
    <location>
        <begin position="118"/>
        <end position="150"/>
    </location>
</feature>
<feature type="compositionally biased region" description="Polar residues" evidence="15">
    <location>
        <begin position="130"/>
        <end position="141"/>
    </location>
</feature>
<keyword evidence="5" id="KW-0406">Ion transport</keyword>
<evidence type="ECO:0000256" key="13">
    <source>
        <dbReference type="PROSITE-ProRule" id="PRU10144"/>
    </source>
</evidence>
<dbReference type="PANTHER" id="PTHR30069">
    <property type="entry name" value="TONB-DEPENDENT OUTER MEMBRANE RECEPTOR"/>
    <property type="match status" value="1"/>
</dbReference>
<dbReference type="AlphaFoldDB" id="A0A7X5UBR8"/>
<comment type="similarity">
    <text evidence="2 12 14">Belongs to the TonB-dependent receptor family.</text>
</comment>
<keyword evidence="6 12" id="KW-0812">Transmembrane</keyword>
<evidence type="ECO:0000256" key="11">
    <source>
        <dbReference type="ARBA" id="ARBA00023237"/>
    </source>
</evidence>
<comment type="caution">
    <text evidence="18">The sequence shown here is derived from an EMBL/GenBank/DDBJ whole genome shotgun (WGS) entry which is preliminary data.</text>
</comment>
<evidence type="ECO:0000256" key="5">
    <source>
        <dbReference type="ARBA" id="ARBA00022496"/>
    </source>
</evidence>
<evidence type="ECO:0000256" key="4">
    <source>
        <dbReference type="ARBA" id="ARBA00022452"/>
    </source>
</evidence>
<evidence type="ECO:0000256" key="3">
    <source>
        <dbReference type="ARBA" id="ARBA00022448"/>
    </source>
</evidence>
<evidence type="ECO:0000256" key="16">
    <source>
        <dbReference type="SAM" id="SignalP"/>
    </source>
</evidence>
<comment type="subcellular location">
    <subcellularLocation>
        <location evidence="1 12">Cell outer membrane</location>
        <topology evidence="1 12">Multi-pass membrane protein</topology>
    </subcellularLocation>
</comment>
<evidence type="ECO:0000256" key="8">
    <source>
        <dbReference type="ARBA" id="ARBA00023004"/>
    </source>
</evidence>
<dbReference type="InterPro" id="IPR011662">
    <property type="entry name" value="Secretin/TonB_short_N"/>
</dbReference>
<keyword evidence="4 12" id="KW-1134">Transmembrane beta strand</keyword>
<evidence type="ECO:0000256" key="15">
    <source>
        <dbReference type="SAM" id="MobiDB-lite"/>
    </source>
</evidence>
<keyword evidence="10 12" id="KW-0472">Membrane</keyword>
<protein>
    <submittedName>
        <fullName evidence="18">TonB-dependent receptor</fullName>
    </submittedName>
</protein>
<dbReference type="PROSITE" id="PS01156">
    <property type="entry name" value="TONB_DEPENDENT_REC_2"/>
    <property type="match status" value="1"/>
</dbReference>
<proteinExistence type="inferred from homology"/>
<dbReference type="Gene3D" id="2.170.130.10">
    <property type="entry name" value="TonB-dependent receptor, plug domain"/>
    <property type="match status" value="1"/>
</dbReference>
<dbReference type="Pfam" id="PF00593">
    <property type="entry name" value="TonB_dep_Rec_b-barrel"/>
    <property type="match status" value="2"/>
</dbReference>
<dbReference type="SMART" id="SM00965">
    <property type="entry name" value="STN"/>
    <property type="match status" value="1"/>
</dbReference>
<keyword evidence="7 16" id="KW-0732">Signal</keyword>
<evidence type="ECO:0000256" key="10">
    <source>
        <dbReference type="ARBA" id="ARBA00023136"/>
    </source>
</evidence>
<gene>
    <name evidence="18" type="ORF">HBF25_13615</name>
</gene>
<dbReference type="GO" id="GO:0044718">
    <property type="term" value="P:siderophore transmembrane transport"/>
    <property type="evidence" value="ECO:0007669"/>
    <property type="project" value="TreeGrafter"/>
</dbReference>
<dbReference type="InterPro" id="IPR036942">
    <property type="entry name" value="Beta-barrel_TonB_sf"/>
</dbReference>
<feature type="domain" description="Secretin/TonB short N-terminal" evidence="17">
    <location>
        <begin position="68"/>
        <end position="119"/>
    </location>
</feature>
<dbReference type="InterPro" id="IPR000531">
    <property type="entry name" value="Beta-barrel_TonB"/>
</dbReference>
<dbReference type="Proteomes" id="UP000490980">
    <property type="component" value="Unassembled WGS sequence"/>
</dbReference>
<sequence length="1035" mass="113836">MAYKTTPRRSPASLPTLLAAAIILALGTVATTRAQEAPAAGESTKHAVDIPAQSLPRALAALSSQTRLQVIYSDEAPYAIQAPALKGNYSDTEALDHLLQGSGLRWKQVGPGVVTLEKATDSPKGDVVTGTLSVESSTPRGQATGEARDRQGYDAVYDNDFSSVYKGRQEIERYRGSNPADLLKGMVNVYSGDARNSGALDPNIRGIEGPGRVPVLIDGTQQAITVWRGYNGANNRAYIDPSLIGGIQVLKGPTTARDVDGGIGGAVVVKTLDVDDVLQPGHTVGLDIKAEGANNSTSPRFPSLLTGQDYRNVPGFPGTASGPVGTLPNSPYSDPTLRQRVRDDAQTLSMGDRAYRVAFAAKEGDFDYLAAYAYRKRGNYFSGKNDAGYYTQQGLAAGSNNIIRQLGNAYQPGDEVPNTSSEMQSWMGKITWHISPDQSLQLGARDTLSRYGEIMPSRIFLSGVQDIGAIQWPESKVDAKAYNLEYRWNPDSPWLDLHANAWTTRTASHTYSAGGFPNYAQGLADPIIRNTALANAQNNRVGLTLSNRMQFGDRVDFTVGGNWQHEKLSSSAVWNGTFDGWRQFPRAGRRQEYDIHFDVQWRPTDALTLDGGMRYSGYKAHDDFLAAQIRAGKGDYFNSTVYDKRTLSYQTIENTPDKFVESLRPGLVESGLAGQDLQDVLDSLRQSMEGQTYNFDNTVDWKPDANGRYHRADDICVNGFLSSVKNLAPGTSCGIGLQSVAPTIVKATAKTQRGHGWAPWFSASYQFTANSRAYVRYAQAYRFPSLFESTIGFSASINPLNDLKPEHAYTWEVGYIHDLRDLFGLETEHRADVKIDWFSNITRDVIERNTYLQFTNIDKKVIRGLELQGRFDNGRFFTDFGVAKTLTDKACDESTAIQLDPARGRVPNCMNYGFVSSYLLTQATPKFSANLTLGARFFNKALEVGTRTVYYRGYSNPQLDRYVGQGTIGGYGLNVPYTWGTIVTYDAYADYKLRNGMTFELAGTNLGNRYYVDPLTRSLMPAPGRTLRLSVNARF</sequence>
<feature type="short sequence motif" description="TonB C-terminal box" evidence="13">
    <location>
        <begin position="1018"/>
        <end position="1035"/>
    </location>
</feature>
<evidence type="ECO:0000313" key="19">
    <source>
        <dbReference type="Proteomes" id="UP000490980"/>
    </source>
</evidence>
<evidence type="ECO:0000313" key="18">
    <source>
        <dbReference type="EMBL" id="NII07419.1"/>
    </source>
</evidence>
<organism evidence="18 19">
    <name type="scientific">Luteibacter anthropi</name>
    <dbReference type="NCBI Taxonomy" id="564369"/>
    <lineage>
        <taxon>Bacteria</taxon>
        <taxon>Pseudomonadati</taxon>
        <taxon>Pseudomonadota</taxon>
        <taxon>Gammaproteobacteria</taxon>
        <taxon>Lysobacterales</taxon>
        <taxon>Rhodanobacteraceae</taxon>
        <taxon>Luteibacter</taxon>
    </lineage>
</organism>
<dbReference type="Gene3D" id="2.40.170.20">
    <property type="entry name" value="TonB-dependent receptor, beta-barrel domain"/>
    <property type="match status" value="1"/>
</dbReference>
<keyword evidence="3 12" id="KW-0813">Transport</keyword>
<dbReference type="SUPFAM" id="SSF56935">
    <property type="entry name" value="Porins"/>
    <property type="match status" value="1"/>
</dbReference>